<dbReference type="EMBL" id="CM023470">
    <property type="protein sequence ID" value="KAH7979904.1"/>
    <property type="molecule type" value="Genomic_DNA"/>
</dbReference>
<reference evidence="1" key="1">
    <citation type="submission" date="2020-05" db="EMBL/GenBank/DDBJ databases">
        <title>Large-scale comparative analyses of tick genomes elucidate their genetic diversity and vector capacities.</title>
        <authorList>
            <person name="Jia N."/>
            <person name="Wang J."/>
            <person name="Shi W."/>
            <person name="Du L."/>
            <person name="Sun Y."/>
            <person name="Zhan W."/>
            <person name="Jiang J."/>
            <person name="Wang Q."/>
            <person name="Zhang B."/>
            <person name="Ji P."/>
            <person name="Sakyi L.B."/>
            <person name="Cui X."/>
            <person name="Yuan T."/>
            <person name="Jiang B."/>
            <person name="Yang W."/>
            <person name="Lam T.T.-Y."/>
            <person name="Chang Q."/>
            <person name="Ding S."/>
            <person name="Wang X."/>
            <person name="Zhu J."/>
            <person name="Ruan X."/>
            <person name="Zhao L."/>
            <person name="Wei J."/>
            <person name="Que T."/>
            <person name="Du C."/>
            <person name="Cheng J."/>
            <person name="Dai P."/>
            <person name="Han X."/>
            <person name="Huang E."/>
            <person name="Gao Y."/>
            <person name="Liu J."/>
            <person name="Shao H."/>
            <person name="Ye R."/>
            <person name="Li L."/>
            <person name="Wei W."/>
            <person name="Wang X."/>
            <person name="Wang C."/>
            <person name="Yang T."/>
            <person name="Huo Q."/>
            <person name="Li W."/>
            <person name="Guo W."/>
            <person name="Chen H."/>
            <person name="Zhou L."/>
            <person name="Ni X."/>
            <person name="Tian J."/>
            <person name="Zhou Y."/>
            <person name="Sheng Y."/>
            <person name="Liu T."/>
            <person name="Pan Y."/>
            <person name="Xia L."/>
            <person name="Li J."/>
            <person name="Zhao F."/>
            <person name="Cao W."/>
        </authorList>
    </citation>
    <scope>NUCLEOTIDE SEQUENCE</scope>
    <source>
        <strain evidence="1">Dsil-2018</strain>
    </source>
</reference>
<sequence>MPPKRTSFAVVVPLVPSPEDMPRRADNDDATGEDLPPFGEGRFQQLVAASSVLAAVTFLLHSANFRVVTREADHWCRQPDQFGNLSESQWQALAIPLEPDGTRSQCSVRQPPDGGSTAPVVSCDEWDFDHARLGSNVVSEWSLVCHRRWLILVAVIFYTVIGAVGVSLAGLGADRVGRRVVMKISLVMLLAALVALLIAGFTANAANWLPLLILLRTIVSVTANCLMIVLAVVLYEVTTPSRRLLYCYITPATSFTAASIITILMAHFKVSWDGVHMVLMVPISLLITTFTIVDESPAWLIASCKFLEAEHVAMRVARFNHVAAEDCHDWFNRAVDRNDRLNSMAGNNRSYVPTFTSDFRKRSLLLCYVWAATAFSSNQLYLNSMFPFLKPMMVGTVVLCQLPVLAAVYALIVVFSAKRTVVVSSMMLSSLTLILAALYDRDLTLLKSLLVVTIRILANLCVILLFFVTMQNYASTMRCTGLVIAYAVGHTCESLGEILFYFVPRHRRDIILAAIAILMACSPVALEYLPQNADRPHEPHRESMQSAPLRRYSIVIPDDVRRSMQESLVSLPKGPQRNMLERGARRKVSLPEQYSVRISRASLGYK</sequence>
<accession>A0ACB8E0P5</accession>
<organism evidence="1 2">
    <name type="scientific">Dermacentor silvarum</name>
    <name type="common">Tick</name>
    <dbReference type="NCBI Taxonomy" id="543639"/>
    <lineage>
        <taxon>Eukaryota</taxon>
        <taxon>Metazoa</taxon>
        <taxon>Ecdysozoa</taxon>
        <taxon>Arthropoda</taxon>
        <taxon>Chelicerata</taxon>
        <taxon>Arachnida</taxon>
        <taxon>Acari</taxon>
        <taxon>Parasitiformes</taxon>
        <taxon>Ixodida</taxon>
        <taxon>Ixodoidea</taxon>
        <taxon>Ixodidae</taxon>
        <taxon>Rhipicephalinae</taxon>
        <taxon>Dermacentor</taxon>
    </lineage>
</organism>
<gene>
    <name evidence="1" type="ORF">HPB49_011860</name>
</gene>
<evidence type="ECO:0000313" key="2">
    <source>
        <dbReference type="Proteomes" id="UP000821865"/>
    </source>
</evidence>
<proteinExistence type="predicted"/>
<evidence type="ECO:0000313" key="1">
    <source>
        <dbReference type="EMBL" id="KAH7979904.1"/>
    </source>
</evidence>
<name>A0ACB8E0P5_DERSI</name>
<keyword evidence="2" id="KW-1185">Reference proteome</keyword>
<dbReference type="Proteomes" id="UP000821865">
    <property type="component" value="Chromosome 1"/>
</dbReference>
<protein>
    <submittedName>
        <fullName evidence="1">Uncharacterized protein</fullName>
    </submittedName>
</protein>
<comment type="caution">
    <text evidence="1">The sequence shown here is derived from an EMBL/GenBank/DDBJ whole genome shotgun (WGS) entry which is preliminary data.</text>
</comment>